<protein>
    <submittedName>
        <fullName evidence="3">Uncharacterized protein</fullName>
    </submittedName>
</protein>
<dbReference type="EMBL" id="CP089983">
    <property type="protein sequence ID" value="WXB08112.1"/>
    <property type="molecule type" value="Genomic_DNA"/>
</dbReference>
<sequence>MKRATKAVVALGLALLSSFGSREAAADTSLPPPKVNLTLATDSLKRWTMRLENTGESPLRIVADPYLLSFEIMIPEGAAPSKGKKPSPARTVRCSLPADMRPSSDLARGLVLLPGKAYSEAIDPRMYCFGAKEVAGLVRGARVIAHYGFTPPRGKAKPAAPFAVAPVASAERAADVTIGSLKEVISTSSVELSEAALSGVSGAVADATLPDKGKDTVPVASRTTSPVTEKDSPSSGAPSAPSDGLEHAFAIALPARSDGFRGRDVSVTVSLTNVGTRRASVYFRPQSVAFDVIGPDGEVTCPALGAGAIRELFTTLSPRGRAQVVMLPSSSCPDHAFDLPGLYEVRPRLDTRHIAGSPTALHAFDGETAGTWSLVRIRAGKPGVSRPPPTVE</sequence>
<organism evidence="3 4">
    <name type="scientific">Pendulispora rubella</name>
    <dbReference type="NCBI Taxonomy" id="2741070"/>
    <lineage>
        <taxon>Bacteria</taxon>
        <taxon>Pseudomonadati</taxon>
        <taxon>Myxococcota</taxon>
        <taxon>Myxococcia</taxon>
        <taxon>Myxococcales</taxon>
        <taxon>Sorangiineae</taxon>
        <taxon>Pendulisporaceae</taxon>
        <taxon>Pendulispora</taxon>
    </lineage>
</organism>
<feature type="region of interest" description="Disordered" evidence="1">
    <location>
        <begin position="208"/>
        <end position="243"/>
    </location>
</feature>
<evidence type="ECO:0000256" key="2">
    <source>
        <dbReference type="SAM" id="SignalP"/>
    </source>
</evidence>
<reference evidence="3" key="1">
    <citation type="submission" date="2021-12" db="EMBL/GenBank/DDBJ databases">
        <title>Discovery of the Pendulisporaceae a myxobacterial family with distinct sporulation behavior and unique specialized metabolism.</title>
        <authorList>
            <person name="Garcia R."/>
            <person name="Popoff A."/>
            <person name="Bader C.D."/>
            <person name="Loehr J."/>
            <person name="Walesch S."/>
            <person name="Walt C."/>
            <person name="Boldt J."/>
            <person name="Bunk B."/>
            <person name="Haeckl F.J.F.P.J."/>
            <person name="Gunesch A.P."/>
            <person name="Birkelbach J."/>
            <person name="Nuebel U."/>
            <person name="Pietschmann T."/>
            <person name="Bach T."/>
            <person name="Mueller R."/>
        </authorList>
    </citation>
    <scope>NUCLEOTIDE SEQUENCE</scope>
    <source>
        <strain evidence="3">MSr11367</strain>
    </source>
</reference>
<dbReference type="Proteomes" id="UP001374803">
    <property type="component" value="Chromosome"/>
</dbReference>
<accession>A0ABZ2LH36</accession>
<evidence type="ECO:0000313" key="3">
    <source>
        <dbReference type="EMBL" id="WXB08112.1"/>
    </source>
</evidence>
<feature type="signal peptide" evidence="2">
    <location>
        <begin position="1"/>
        <end position="24"/>
    </location>
</feature>
<evidence type="ECO:0000313" key="4">
    <source>
        <dbReference type="Proteomes" id="UP001374803"/>
    </source>
</evidence>
<dbReference type="RefSeq" id="WP_394837787.1">
    <property type="nucleotide sequence ID" value="NZ_CP089929.1"/>
</dbReference>
<keyword evidence="4" id="KW-1185">Reference proteome</keyword>
<evidence type="ECO:0000256" key="1">
    <source>
        <dbReference type="SAM" id="MobiDB-lite"/>
    </source>
</evidence>
<gene>
    <name evidence="3" type="ORF">LVJ94_12820</name>
</gene>
<name>A0ABZ2LH36_9BACT</name>
<keyword evidence="2" id="KW-0732">Signal</keyword>
<proteinExistence type="predicted"/>
<feature type="compositionally biased region" description="Low complexity" evidence="1">
    <location>
        <begin position="233"/>
        <end position="243"/>
    </location>
</feature>
<feature type="chain" id="PRO_5047000049" evidence="2">
    <location>
        <begin position="25"/>
        <end position="392"/>
    </location>
</feature>